<name>A0A9D2SVV5_9FIRM</name>
<dbReference type="EMBL" id="DWWM01000052">
    <property type="protein sequence ID" value="HJC37077.1"/>
    <property type="molecule type" value="Genomic_DNA"/>
</dbReference>
<dbReference type="EC" id="2.4.2.8" evidence="16"/>
<dbReference type="PANTHER" id="PTHR43340:SF1">
    <property type="entry name" value="HYPOXANTHINE PHOSPHORIBOSYLTRANSFERASE"/>
    <property type="match status" value="1"/>
</dbReference>
<keyword evidence="10 16" id="KW-0479">Metal-binding</keyword>
<dbReference type="GO" id="GO:0032263">
    <property type="term" value="P:GMP salvage"/>
    <property type="evidence" value="ECO:0007669"/>
    <property type="project" value="TreeGrafter"/>
</dbReference>
<reference evidence="18" key="2">
    <citation type="submission" date="2021-04" db="EMBL/GenBank/DDBJ databases">
        <authorList>
            <person name="Gilroy R."/>
        </authorList>
    </citation>
    <scope>NUCLEOTIDE SEQUENCE</scope>
    <source>
        <strain evidence="18">CHK187-11901</strain>
    </source>
</reference>
<evidence type="ECO:0000256" key="9">
    <source>
        <dbReference type="ARBA" id="ARBA00022679"/>
    </source>
</evidence>
<dbReference type="AlphaFoldDB" id="A0A9D2SVV5"/>
<evidence type="ECO:0000256" key="15">
    <source>
        <dbReference type="ARBA" id="ARBA00049402"/>
    </source>
</evidence>
<evidence type="ECO:0000313" key="18">
    <source>
        <dbReference type="EMBL" id="HJC37077.1"/>
    </source>
</evidence>
<dbReference type="InterPro" id="IPR050408">
    <property type="entry name" value="HGPRT"/>
</dbReference>
<evidence type="ECO:0000256" key="13">
    <source>
        <dbReference type="ARBA" id="ARBA00022842"/>
    </source>
</evidence>
<keyword evidence="8 16" id="KW-0328">Glycosyltransferase</keyword>
<dbReference type="NCBIfam" id="TIGR01203">
    <property type="entry name" value="HGPRTase"/>
    <property type="match status" value="1"/>
</dbReference>
<dbReference type="GO" id="GO:0006166">
    <property type="term" value="P:purine ribonucleoside salvage"/>
    <property type="evidence" value="ECO:0007669"/>
    <property type="project" value="UniProtKB-KW"/>
</dbReference>
<dbReference type="InterPro" id="IPR029057">
    <property type="entry name" value="PRTase-like"/>
</dbReference>
<comment type="similarity">
    <text evidence="6 16">Belongs to the purine/pyrimidine phosphoribosyltransferase family.</text>
</comment>
<dbReference type="GO" id="GO:0004422">
    <property type="term" value="F:hypoxanthine phosphoribosyltransferase activity"/>
    <property type="evidence" value="ECO:0007669"/>
    <property type="project" value="InterPro"/>
</dbReference>
<sequence length="181" mass="20268">MNDVIERILVTEEEIITRSKELGAAITQDYRSAGITPVVVGLLKGSVPFLAEIMKHIDLDIEIDFMDVSSYDGAESVGDVKINKDLDKSVKGESILLVEDIVDTGRTLKEVKKLLLHKGAAEVKIVSLLDKPSRRVIEIQADYVGFEIPNEFVVGYGLDYDQKYRNLPYIGVLKPQVYENR</sequence>
<comment type="pathway">
    <text evidence="4 16">Purine metabolism; IMP biosynthesis via salvage pathway; IMP from hypoxanthine: step 1/1.</text>
</comment>
<feature type="domain" description="Phosphoribosyltransferase" evidence="17">
    <location>
        <begin position="24"/>
        <end position="160"/>
    </location>
</feature>
<evidence type="ECO:0000259" key="17">
    <source>
        <dbReference type="Pfam" id="PF00156"/>
    </source>
</evidence>
<dbReference type="FunFam" id="3.40.50.2020:FF:000006">
    <property type="entry name" value="Hypoxanthine phosphoribosyltransferase"/>
    <property type="match status" value="1"/>
</dbReference>
<keyword evidence="9 16" id="KW-0808">Transferase</keyword>
<comment type="pathway">
    <text evidence="5">Purine metabolism; GMP biosynthesis via salvage pathway; GMP from guanine: step 1/1.</text>
</comment>
<evidence type="ECO:0000256" key="16">
    <source>
        <dbReference type="RuleBase" id="RU364099"/>
    </source>
</evidence>
<gene>
    <name evidence="18" type="primary">hpt</name>
    <name evidence="18" type="ORF">H9702_08125</name>
</gene>
<keyword evidence="12 16" id="KW-0547">Nucleotide-binding</keyword>
<evidence type="ECO:0000256" key="4">
    <source>
        <dbReference type="ARBA" id="ARBA00004669"/>
    </source>
</evidence>
<dbReference type="GO" id="GO:0005829">
    <property type="term" value="C:cytosol"/>
    <property type="evidence" value="ECO:0007669"/>
    <property type="project" value="TreeGrafter"/>
</dbReference>
<evidence type="ECO:0000256" key="12">
    <source>
        <dbReference type="ARBA" id="ARBA00022741"/>
    </source>
</evidence>
<dbReference type="GO" id="GO:0032264">
    <property type="term" value="P:IMP salvage"/>
    <property type="evidence" value="ECO:0007669"/>
    <property type="project" value="TreeGrafter"/>
</dbReference>
<evidence type="ECO:0000256" key="10">
    <source>
        <dbReference type="ARBA" id="ARBA00022723"/>
    </source>
</evidence>
<evidence type="ECO:0000256" key="14">
    <source>
        <dbReference type="ARBA" id="ARBA00048811"/>
    </source>
</evidence>
<protein>
    <recommendedName>
        <fullName evidence="16">Hypoxanthine phosphoribosyltransferase</fullName>
        <ecNumber evidence="16">2.4.2.8</ecNumber>
    </recommendedName>
</protein>
<dbReference type="InterPro" id="IPR000836">
    <property type="entry name" value="PRTase_dom"/>
</dbReference>
<dbReference type="GO" id="GO:0000166">
    <property type="term" value="F:nucleotide binding"/>
    <property type="evidence" value="ECO:0007669"/>
    <property type="project" value="UniProtKB-KW"/>
</dbReference>
<comment type="cofactor">
    <cofactor evidence="1 16">
        <name>Mg(2+)</name>
        <dbReference type="ChEBI" id="CHEBI:18420"/>
    </cofactor>
</comment>
<comment type="caution">
    <text evidence="18">The sequence shown here is derived from an EMBL/GenBank/DDBJ whole genome shotgun (WGS) entry which is preliminary data.</text>
</comment>
<organism evidence="18 19">
    <name type="scientific">Candidatus Merdibacter merdavium</name>
    <dbReference type="NCBI Taxonomy" id="2838692"/>
    <lineage>
        <taxon>Bacteria</taxon>
        <taxon>Bacillati</taxon>
        <taxon>Bacillota</taxon>
        <taxon>Erysipelotrichia</taxon>
        <taxon>Erysipelotrichales</taxon>
        <taxon>Erysipelotrichaceae</taxon>
        <taxon>Merdibacter</taxon>
    </lineage>
</organism>
<comment type="subcellular location">
    <subcellularLocation>
        <location evidence="3 16">Cytoplasm</location>
    </subcellularLocation>
</comment>
<evidence type="ECO:0000256" key="3">
    <source>
        <dbReference type="ARBA" id="ARBA00004496"/>
    </source>
</evidence>
<dbReference type="GO" id="GO:0052657">
    <property type="term" value="F:guanine phosphoribosyltransferase activity"/>
    <property type="evidence" value="ECO:0007669"/>
    <property type="project" value="UniProtKB-ARBA"/>
</dbReference>
<dbReference type="SUPFAM" id="SSF53271">
    <property type="entry name" value="PRTase-like"/>
    <property type="match status" value="1"/>
</dbReference>
<comment type="function">
    <text evidence="2">Purine salvage pathway enzyme that catalyzes the transfer of the ribosyl-5-phosphate group from 5-phospho-alpha-D-ribose 1-diphosphate (PRPP) to the N9 position of the 6-oxopurines hypoxanthine and guanine to form the corresponding ribonucleotides IMP (inosine 5'-monophosphate) and GMP (guanosine 5'-monophosphate), with the release of PPi.</text>
</comment>
<evidence type="ECO:0000256" key="8">
    <source>
        <dbReference type="ARBA" id="ARBA00022676"/>
    </source>
</evidence>
<reference evidence="18" key="1">
    <citation type="journal article" date="2021" name="PeerJ">
        <title>Extensive microbial diversity within the chicken gut microbiome revealed by metagenomics and culture.</title>
        <authorList>
            <person name="Gilroy R."/>
            <person name="Ravi A."/>
            <person name="Getino M."/>
            <person name="Pursley I."/>
            <person name="Horton D.L."/>
            <person name="Alikhan N.F."/>
            <person name="Baker D."/>
            <person name="Gharbi K."/>
            <person name="Hall N."/>
            <person name="Watson M."/>
            <person name="Adriaenssens E.M."/>
            <person name="Foster-Nyarko E."/>
            <person name="Jarju S."/>
            <person name="Secka A."/>
            <person name="Antonio M."/>
            <person name="Oren A."/>
            <person name="Chaudhuri R.R."/>
            <person name="La Ragione R."/>
            <person name="Hildebrand F."/>
            <person name="Pallen M.J."/>
        </authorList>
    </citation>
    <scope>NUCLEOTIDE SEQUENCE</scope>
    <source>
        <strain evidence="18">CHK187-11901</strain>
    </source>
</reference>
<evidence type="ECO:0000256" key="6">
    <source>
        <dbReference type="ARBA" id="ARBA00008391"/>
    </source>
</evidence>
<comment type="catalytic activity">
    <reaction evidence="15">
        <text>IMP + diphosphate = hypoxanthine + 5-phospho-alpha-D-ribose 1-diphosphate</text>
        <dbReference type="Rhea" id="RHEA:17973"/>
        <dbReference type="ChEBI" id="CHEBI:17368"/>
        <dbReference type="ChEBI" id="CHEBI:33019"/>
        <dbReference type="ChEBI" id="CHEBI:58017"/>
        <dbReference type="ChEBI" id="CHEBI:58053"/>
        <dbReference type="EC" id="2.4.2.8"/>
    </reaction>
    <physiologicalReaction direction="right-to-left" evidence="15">
        <dbReference type="Rhea" id="RHEA:17975"/>
    </physiologicalReaction>
</comment>
<evidence type="ECO:0000256" key="7">
    <source>
        <dbReference type="ARBA" id="ARBA00022490"/>
    </source>
</evidence>
<keyword evidence="13 16" id="KW-0460">Magnesium</keyword>
<dbReference type="Pfam" id="PF00156">
    <property type="entry name" value="Pribosyltran"/>
    <property type="match status" value="1"/>
</dbReference>
<evidence type="ECO:0000256" key="11">
    <source>
        <dbReference type="ARBA" id="ARBA00022726"/>
    </source>
</evidence>
<evidence type="ECO:0000256" key="1">
    <source>
        <dbReference type="ARBA" id="ARBA00001946"/>
    </source>
</evidence>
<dbReference type="Proteomes" id="UP000823896">
    <property type="component" value="Unassembled WGS sequence"/>
</dbReference>
<evidence type="ECO:0000313" key="19">
    <source>
        <dbReference type="Proteomes" id="UP000823896"/>
    </source>
</evidence>
<dbReference type="PANTHER" id="PTHR43340">
    <property type="entry name" value="HYPOXANTHINE-GUANINE PHOSPHORIBOSYLTRANSFERASE"/>
    <property type="match status" value="1"/>
</dbReference>
<accession>A0A9D2SVV5</accession>
<dbReference type="CDD" id="cd06223">
    <property type="entry name" value="PRTases_typeI"/>
    <property type="match status" value="1"/>
</dbReference>
<proteinExistence type="inferred from homology"/>
<evidence type="ECO:0000256" key="2">
    <source>
        <dbReference type="ARBA" id="ARBA00002049"/>
    </source>
</evidence>
<keyword evidence="7 16" id="KW-0963">Cytoplasm</keyword>
<comment type="catalytic activity">
    <reaction evidence="14">
        <text>GMP + diphosphate = guanine + 5-phospho-alpha-D-ribose 1-diphosphate</text>
        <dbReference type="Rhea" id="RHEA:25424"/>
        <dbReference type="ChEBI" id="CHEBI:16235"/>
        <dbReference type="ChEBI" id="CHEBI:33019"/>
        <dbReference type="ChEBI" id="CHEBI:58017"/>
        <dbReference type="ChEBI" id="CHEBI:58115"/>
        <dbReference type="EC" id="2.4.2.8"/>
    </reaction>
    <physiologicalReaction direction="right-to-left" evidence="14">
        <dbReference type="Rhea" id="RHEA:25426"/>
    </physiologicalReaction>
</comment>
<evidence type="ECO:0000256" key="5">
    <source>
        <dbReference type="ARBA" id="ARBA00004676"/>
    </source>
</evidence>
<dbReference type="GO" id="GO:0046100">
    <property type="term" value="P:hypoxanthine metabolic process"/>
    <property type="evidence" value="ECO:0007669"/>
    <property type="project" value="TreeGrafter"/>
</dbReference>
<keyword evidence="11 16" id="KW-0660">Purine salvage</keyword>
<dbReference type="InterPro" id="IPR005904">
    <property type="entry name" value="Hxn_phspho_trans"/>
</dbReference>
<dbReference type="Gene3D" id="3.40.50.2020">
    <property type="match status" value="1"/>
</dbReference>
<dbReference type="GO" id="GO:0006178">
    <property type="term" value="P:guanine salvage"/>
    <property type="evidence" value="ECO:0007669"/>
    <property type="project" value="TreeGrafter"/>
</dbReference>
<dbReference type="GO" id="GO:0000287">
    <property type="term" value="F:magnesium ion binding"/>
    <property type="evidence" value="ECO:0007669"/>
    <property type="project" value="TreeGrafter"/>
</dbReference>